<dbReference type="GO" id="GO:0005886">
    <property type="term" value="C:plasma membrane"/>
    <property type="evidence" value="ECO:0007669"/>
    <property type="project" value="TreeGrafter"/>
</dbReference>
<protein>
    <submittedName>
        <fullName evidence="6">Leucine-rich repeat and transmembrane domain-containing protein 2-like</fullName>
    </submittedName>
</protein>
<dbReference type="InterPro" id="IPR050541">
    <property type="entry name" value="LRR_TM_domain-containing"/>
</dbReference>
<dbReference type="AlphaFoldDB" id="A0A6P7TWH8"/>
<organism evidence="5 6">
    <name type="scientific">Octopus sinensis</name>
    <name type="common">East Asian common octopus</name>
    <dbReference type="NCBI Taxonomy" id="2607531"/>
    <lineage>
        <taxon>Eukaryota</taxon>
        <taxon>Metazoa</taxon>
        <taxon>Spiralia</taxon>
        <taxon>Lophotrochozoa</taxon>
        <taxon>Mollusca</taxon>
        <taxon>Cephalopoda</taxon>
        <taxon>Coleoidea</taxon>
        <taxon>Octopodiformes</taxon>
        <taxon>Octopoda</taxon>
        <taxon>Incirrata</taxon>
        <taxon>Octopodidae</taxon>
        <taxon>Octopus</taxon>
    </lineage>
</organism>
<dbReference type="SUPFAM" id="SSF52058">
    <property type="entry name" value="L domain-like"/>
    <property type="match status" value="1"/>
</dbReference>
<evidence type="ECO:0000256" key="3">
    <source>
        <dbReference type="ARBA" id="ARBA00022737"/>
    </source>
</evidence>
<dbReference type="InterPro" id="IPR032675">
    <property type="entry name" value="LRR_dom_sf"/>
</dbReference>
<feature type="signal peptide" evidence="4">
    <location>
        <begin position="1"/>
        <end position="26"/>
    </location>
</feature>
<evidence type="ECO:0000256" key="4">
    <source>
        <dbReference type="SAM" id="SignalP"/>
    </source>
</evidence>
<dbReference type="Proteomes" id="UP000515154">
    <property type="component" value="Unplaced"/>
</dbReference>
<name>A0A6P7TWH8_9MOLL</name>
<dbReference type="InterPro" id="IPR001611">
    <property type="entry name" value="Leu-rich_rpt"/>
</dbReference>
<evidence type="ECO:0000256" key="2">
    <source>
        <dbReference type="ARBA" id="ARBA00022729"/>
    </source>
</evidence>
<proteinExistence type="predicted"/>
<reference evidence="6" key="1">
    <citation type="submission" date="2025-08" db="UniProtKB">
        <authorList>
            <consortium name="RefSeq"/>
        </authorList>
    </citation>
    <scope>IDENTIFICATION</scope>
</reference>
<dbReference type="PANTHER" id="PTHR24369">
    <property type="entry name" value="ANTIGEN BSP, PUTATIVE-RELATED"/>
    <property type="match status" value="1"/>
</dbReference>
<dbReference type="Gene3D" id="3.80.10.10">
    <property type="entry name" value="Ribonuclease Inhibitor"/>
    <property type="match status" value="1"/>
</dbReference>
<evidence type="ECO:0000256" key="1">
    <source>
        <dbReference type="ARBA" id="ARBA00022614"/>
    </source>
</evidence>
<feature type="chain" id="PRO_5028880918" evidence="4">
    <location>
        <begin position="27"/>
        <end position="112"/>
    </location>
</feature>
<dbReference type="Pfam" id="PF13855">
    <property type="entry name" value="LRR_8"/>
    <property type="match status" value="1"/>
</dbReference>
<dbReference type="PANTHER" id="PTHR24369:SF210">
    <property type="entry name" value="CHAOPTIN-RELATED"/>
    <property type="match status" value="1"/>
</dbReference>
<keyword evidence="5" id="KW-1185">Reference proteome</keyword>
<dbReference type="InterPro" id="IPR003591">
    <property type="entry name" value="Leu-rich_rpt_typical-subtyp"/>
</dbReference>
<evidence type="ECO:0000313" key="5">
    <source>
        <dbReference type="Proteomes" id="UP000515154"/>
    </source>
</evidence>
<keyword evidence="3" id="KW-0677">Repeat</keyword>
<dbReference type="PROSITE" id="PS51450">
    <property type="entry name" value="LRR"/>
    <property type="match status" value="2"/>
</dbReference>
<keyword evidence="2 4" id="KW-0732">Signal</keyword>
<gene>
    <name evidence="6" type="primary">LOC115227672</name>
</gene>
<dbReference type="SMART" id="SM00369">
    <property type="entry name" value="LRR_TYP"/>
    <property type="match status" value="2"/>
</dbReference>
<sequence length="112" mass="13121">MFRRTMKLMLAFMLTLYLRLFSESHAVPDFCTKCRCNEFQTQISCASLRLITVPPAIPVNVEYLNLKNNKITNIGEQVFQNLTNLKKLELRNNEIQEIDEQAFHDLTNLKEL</sequence>
<dbReference type="RefSeq" id="XP_029654285.2">
    <property type="nucleotide sequence ID" value="XM_029798425.2"/>
</dbReference>
<keyword evidence="1" id="KW-0433">Leucine-rich repeat</keyword>
<dbReference type="KEGG" id="osn:115227672"/>
<evidence type="ECO:0000313" key="6">
    <source>
        <dbReference type="RefSeq" id="XP_029654285.2"/>
    </source>
</evidence>
<accession>A0A6P7TWH8</accession>